<accession>A0A375IHV6</accession>
<evidence type="ECO:0000313" key="2">
    <source>
        <dbReference type="Proteomes" id="UP000255505"/>
    </source>
</evidence>
<dbReference type="EMBL" id="LT991976">
    <property type="protein sequence ID" value="SPK73591.1"/>
    <property type="molecule type" value="Genomic_DNA"/>
</dbReference>
<gene>
    <name evidence="1" type="ORF">CT19425_110128</name>
</gene>
<reference evidence="1 2" key="1">
    <citation type="submission" date="2018-01" db="EMBL/GenBank/DDBJ databases">
        <authorList>
            <person name="Gaut B.S."/>
            <person name="Morton B.R."/>
            <person name="Clegg M.T."/>
            <person name="Duvall M.R."/>
        </authorList>
    </citation>
    <scope>NUCLEOTIDE SEQUENCE [LARGE SCALE GENOMIC DNA]</scope>
    <source>
        <strain evidence="1">Cupriavidus taiwanensis LMG 19425</strain>
    </source>
</reference>
<proteinExistence type="predicted"/>
<dbReference type="Proteomes" id="UP000255505">
    <property type="component" value="Chromosome I"/>
</dbReference>
<sequence>MFELVGERCHGAVGLAWFCLGARHPGGMPVFAMPVRNPAMDAAGHFVTFYECAHDTGFQGAFVEFPPLGWR</sequence>
<protein>
    <submittedName>
        <fullName evidence="1">Uncharacterized protein</fullName>
    </submittedName>
</protein>
<evidence type="ECO:0000313" key="1">
    <source>
        <dbReference type="EMBL" id="SPK73591.1"/>
    </source>
</evidence>
<dbReference type="AlphaFoldDB" id="A0A375IHV6"/>
<organism evidence="1 2">
    <name type="scientific">Cupriavidus taiwanensis</name>
    <dbReference type="NCBI Taxonomy" id="164546"/>
    <lineage>
        <taxon>Bacteria</taxon>
        <taxon>Pseudomonadati</taxon>
        <taxon>Pseudomonadota</taxon>
        <taxon>Betaproteobacteria</taxon>
        <taxon>Burkholderiales</taxon>
        <taxon>Burkholderiaceae</taxon>
        <taxon>Cupriavidus</taxon>
    </lineage>
</organism>
<name>A0A375IHV6_9BURK</name>